<keyword evidence="4" id="KW-0158">Chromosome</keyword>
<dbReference type="EMBL" id="KB096275">
    <property type="protein sequence ID" value="ESO06847.1"/>
    <property type="molecule type" value="Genomic_DNA"/>
</dbReference>
<dbReference type="Pfam" id="PF25756">
    <property type="entry name" value="TPR_INTS8"/>
    <property type="match status" value="1"/>
</dbReference>
<evidence type="ECO:0000256" key="4">
    <source>
        <dbReference type="ARBA" id="ARBA00022454"/>
    </source>
</evidence>
<dbReference type="HOGENOM" id="CLU_445020_0_0_1"/>
<dbReference type="AlphaFoldDB" id="T1F3J1"/>
<dbReference type="InterPro" id="IPR038751">
    <property type="entry name" value="INTS8"/>
</dbReference>
<dbReference type="OrthoDB" id="64340at2759"/>
<dbReference type="GeneID" id="20203390"/>
<dbReference type="PANTHER" id="PTHR13350:SF1">
    <property type="entry name" value="INTEGRATOR COMPLEX SUBUNIT 8"/>
    <property type="match status" value="1"/>
</dbReference>
<dbReference type="EnsemblMetazoa" id="HelroT170872">
    <property type="protein sequence ID" value="HelroP170872"/>
    <property type="gene ID" value="HelroG170872"/>
</dbReference>
<feature type="domain" description="INTS8 TPR repeats" evidence="8">
    <location>
        <begin position="485"/>
        <end position="610"/>
    </location>
</feature>
<dbReference type="GO" id="GO:0005694">
    <property type="term" value="C:chromosome"/>
    <property type="evidence" value="ECO:0007669"/>
    <property type="project" value="UniProtKB-SubCell"/>
</dbReference>
<evidence type="ECO:0000313" key="10">
    <source>
        <dbReference type="EnsemblMetazoa" id="HelroP170872"/>
    </source>
</evidence>
<dbReference type="RefSeq" id="XP_009014943.1">
    <property type="nucleotide sequence ID" value="XM_009016695.1"/>
</dbReference>
<dbReference type="Proteomes" id="UP000015101">
    <property type="component" value="Unassembled WGS sequence"/>
</dbReference>
<evidence type="ECO:0000256" key="1">
    <source>
        <dbReference type="ARBA" id="ARBA00004123"/>
    </source>
</evidence>
<comment type="subcellular location">
    <subcellularLocation>
        <location evidence="2">Chromosome</location>
    </subcellularLocation>
    <subcellularLocation>
        <location evidence="1">Nucleus</location>
    </subcellularLocation>
</comment>
<evidence type="ECO:0000259" key="8">
    <source>
        <dbReference type="Pfam" id="PF25756"/>
    </source>
</evidence>
<keyword evidence="7" id="KW-0472">Membrane</keyword>
<dbReference type="PANTHER" id="PTHR13350">
    <property type="entry name" value="INTEGRATOR COMPLEX SUBUNIT 8"/>
    <property type="match status" value="1"/>
</dbReference>
<dbReference type="GO" id="GO:0005634">
    <property type="term" value="C:nucleus"/>
    <property type="evidence" value="ECO:0007669"/>
    <property type="project" value="UniProtKB-SubCell"/>
</dbReference>
<evidence type="ECO:0000313" key="9">
    <source>
        <dbReference type="EMBL" id="ESO06847.1"/>
    </source>
</evidence>
<keyword evidence="5" id="KW-0539">Nucleus</keyword>
<dbReference type="InParanoid" id="T1F3J1"/>
<evidence type="ECO:0000256" key="7">
    <source>
        <dbReference type="SAM" id="Phobius"/>
    </source>
</evidence>
<reference evidence="10" key="3">
    <citation type="submission" date="2015-06" db="UniProtKB">
        <authorList>
            <consortium name="EnsemblMetazoa"/>
        </authorList>
    </citation>
    <scope>IDENTIFICATION</scope>
</reference>
<keyword evidence="6" id="KW-0175">Coiled coil</keyword>
<reference evidence="9 11" key="2">
    <citation type="journal article" date="2013" name="Nature">
        <title>Insights into bilaterian evolution from three spiralian genomes.</title>
        <authorList>
            <person name="Simakov O."/>
            <person name="Marletaz F."/>
            <person name="Cho S.J."/>
            <person name="Edsinger-Gonzales E."/>
            <person name="Havlak P."/>
            <person name="Hellsten U."/>
            <person name="Kuo D.H."/>
            <person name="Larsson T."/>
            <person name="Lv J."/>
            <person name="Arendt D."/>
            <person name="Savage R."/>
            <person name="Osoegawa K."/>
            <person name="de Jong P."/>
            <person name="Grimwood J."/>
            <person name="Chapman J.A."/>
            <person name="Shapiro H."/>
            <person name="Aerts A."/>
            <person name="Otillar R.P."/>
            <person name="Terry A.Y."/>
            <person name="Boore J.L."/>
            <person name="Grigoriev I.V."/>
            <person name="Lindberg D.R."/>
            <person name="Seaver E.C."/>
            <person name="Weisblat D.A."/>
            <person name="Putnam N.H."/>
            <person name="Rokhsar D.S."/>
        </authorList>
    </citation>
    <scope>NUCLEOTIDE SEQUENCE</scope>
</reference>
<evidence type="ECO:0000256" key="3">
    <source>
        <dbReference type="ARBA" id="ARBA00007147"/>
    </source>
</evidence>
<dbReference type="STRING" id="6412.T1F3J1"/>
<evidence type="ECO:0000313" key="11">
    <source>
        <dbReference type="Proteomes" id="UP000015101"/>
    </source>
</evidence>
<evidence type="ECO:0000256" key="6">
    <source>
        <dbReference type="SAM" id="Coils"/>
    </source>
</evidence>
<dbReference type="GO" id="GO:0034472">
    <property type="term" value="P:snRNA 3'-end processing"/>
    <property type="evidence" value="ECO:0007669"/>
    <property type="project" value="InterPro"/>
</dbReference>
<protein>
    <recommendedName>
        <fullName evidence="8">INTS8 TPR repeats domain-containing protein</fullName>
    </recommendedName>
</protein>
<evidence type="ECO:0000256" key="2">
    <source>
        <dbReference type="ARBA" id="ARBA00004286"/>
    </source>
</evidence>
<sequence length="614" mass="70740">MRVSNDCLEVAFEYCALIDLLVSVFLFACMYSMLFICFHDKIVLVYIENIRFNSAKNFFNKKSPQLTYPTTPTTITVKSMMQSDGGGPDDGGSESFSWFMYLLNENLIEEHLEKLNSERQAVNLISIFLYQAEVAASNLKELNEERDNVENNKIRCLKMLALKAASHLNWNLEYLHKNLSPGFMHSLLVEWIRLTCDKDLHRLPLAEIDVNNLFPQTIIALASYYCWCLKFLVEDRFPVKPPKVPHVQIPGLLDPSLQTAVTKEMVMKIDNEDNVVDVLASMLSNRNVSGMLPIMKSISMKPSNNSNKDVILSCNSSAKNGNKIASCDWSMCKVVSTNEIHCQIQYALGGWYFMKRRYDKALTSFEQCNRLQLLISDPIFMTINSAKCSGYLKACSVENCARVNINRSDSLYEEVLVCNTIRRIMYGKVVAFQFIRIINYTDGLVEFFLKVSMRQYLSTTQLHTTPDEDSPFWTVHKRRTDDDSLRTSNLEQKLLMTYDPTHIHDLILKLQRLDVVTLTDKWRLTNDIQLVLMSSRTTMNQSTFTITLVHILIAKARSCLESKMYNKADELLAYASNKLKYTTMFKVVKLLKWEVLRADLTRVIDRSKVKHFLH</sequence>
<accession>T1F3J1</accession>
<dbReference type="KEGG" id="hro:HELRODRAFT_170872"/>
<evidence type="ECO:0000256" key="5">
    <source>
        <dbReference type="ARBA" id="ARBA00023242"/>
    </source>
</evidence>
<feature type="coiled-coil region" evidence="6">
    <location>
        <begin position="132"/>
        <end position="159"/>
    </location>
</feature>
<dbReference type="eggNOG" id="ENOG502QQS8">
    <property type="taxonomic scope" value="Eukaryota"/>
</dbReference>
<comment type="similarity">
    <text evidence="3">Belongs to the Integrator subunit 8 family.</text>
</comment>
<dbReference type="InterPro" id="IPR057980">
    <property type="entry name" value="TPR_INTS8"/>
</dbReference>
<dbReference type="OMA" id="SVENCAR"/>
<keyword evidence="11" id="KW-1185">Reference proteome</keyword>
<organism evidence="10 11">
    <name type="scientific">Helobdella robusta</name>
    <name type="common">Californian leech</name>
    <dbReference type="NCBI Taxonomy" id="6412"/>
    <lineage>
        <taxon>Eukaryota</taxon>
        <taxon>Metazoa</taxon>
        <taxon>Spiralia</taxon>
        <taxon>Lophotrochozoa</taxon>
        <taxon>Annelida</taxon>
        <taxon>Clitellata</taxon>
        <taxon>Hirudinea</taxon>
        <taxon>Rhynchobdellida</taxon>
        <taxon>Glossiphoniidae</taxon>
        <taxon>Helobdella</taxon>
    </lineage>
</organism>
<feature type="transmembrane region" description="Helical" evidence="7">
    <location>
        <begin position="12"/>
        <end position="36"/>
    </location>
</feature>
<proteinExistence type="inferred from homology"/>
<name>T1F3J1_HELRO</name>
<dbReference type="CTD" id="20203390"/>
<dbReference type="EMBL" id="AMQM01003696">
    <property type="status" value="NOT_ANNOTATED_CDS"/>
    <property type="molecule type" value="Genomic_DNA"/>
</dbReference>
<gene>
    <name evidence="10" type="primary">20203390</name>
    <name evidence="9" type="ORF">HELRODRAFT_170872</name>
</gene>
<reference evidence="11" key="1">
    <citation type="submission" date="2012-12" db="EMBL/GenBank/DDBJ databases">
        <authorList>
            <person name="Hellsten U."/>
            <person name="Grimwood J."/>
            <person name="Chapman J.A."/>
            <person name="Shapiro H."/>
            <person name="Aerts A."/>
            <person name="Otillar R.P."/>
            <person name="Terry A.Y."/>
            <person name="Boore J.L."/>
            <person name="Simakov O."/>
            <person name="Marletaz F."/>
            <person name="Cho S.-J."/>
            <person name="Edsinger-Gonzales E."/>
            <person name="Havlak P."/>
            <person name="Kuo D.-H."/>
            <person name="Larsson T."/>
            <person name="Lv J."/>
            <person name="Arendt D."/>
            <person name="Savage R."/>
            <person name="Osoegawa K."/>
            <person name="de Jong P."/>
            <person name="Lindberg D.R."/>
            <person name="Seaver E.C."/>
            <person name="Weisblat D.A."/>
            <person name="Putnam N.H."/>
            <person name="Grigoriev I.V."/>
            <person name="Rokhsar D.S."/>
        </authorList>
    </citation>
    <scope>NUCLEOTIDE SEQUENCE</scope>
</reference>
<keyword evidence="7" id="KW-0812">Transmembrane</keyword>
<keyword evidence="7" id="KW-1133">Transmembrane helix</keyword>